<accession>A0AAW6DGH3</accession>
<dbReference type="AlphaFoldDB" id="A0AAW6DGH3"/>
<dbReference type="SUPFAM" id="SSF47413">
    <property type="entry name" value="lambda repressor-like DNA-binding domains"/>
    <property type="match status" value="1"/>
</dbReference>
<keyword evidence="1" id="KW-0238">DNA-binding</keyword>
<dbReference type="PANTHER" id="PTHR46558">
    <property type="entry name" value="TRACRIPTIONAL REGULATORY PROTEIN-RELATED-RELATED"/>
    <property type="match status" value="1"/>
</dbReference>
<name>A0AAW6DGH3_MEDGN</name>
<proteinExistence type="predicted"/>
<reference evidence="3" key="1">
    <citation type="submission" date="2023-01" db="EMBL/GenBank/DDBJ databases">
        <title>Human gut microbiome strain richness.</title>
        <authorList>
            <person name="Chen-Liaw A."/>
        </authorList>
    </citation>
    <scope>NUCLEOTIDE SEQUENCE</scope>
    <source>
        <strain evidence="3">RTP21484st1_H11_RTP21484_190118</strain>
    </source>
</reference>
<feature type="domain" description="HTH cro/C1-type" evidence="2">
    <location>
        <begin position="10"/>
        <end position="68"/>
    </location>
</feature>
<evidence type="ECO:0000256" key="1">
    <source>
        <dbReference type="ARBA" id="ARBA00023125"/>
    </source>
</evidence>
<dbReference type="CDD" id="cd00093">
    <property type="entry name" value="HTH_XRE"/>
    <property type="match status" value="1"/>
</dbReference>
<dbReference type="RefSeq" id="WP_272107901.1">
    <property type="nucleotide sequence ID" value="NZ_JAQMLA010000027.1"/>
</dbReference>
<evidence type="ECO:0000313" key="3">
    <source>
        <dbReference type="EMBL" id="MDB8687078.1"/>
    </source>
</evidence>
<comment type="caution">
    <text evidence="3">The sequence shown here is derived from an EMBL/GenBank/DDBJ whole genome shotgun (WGS) entry which is preliminary data.</text>
</comment>
<organism evidence="3 4">
    <name type="scientific">Mediterraneibacter gnavus</name>
    <name type="common">Ruminococcus gnavus</name>
    <dbReference type="NCBI Taxonomy" id="33038"/>
    <lineage>
        <taxon>Bacteria</taxon>
        <taxon>Bacillati</taxon>
        <taxon>Bacillota</taxon>
        <taxon>Clostridia</taxon>
        <taxon>Lachnospirales</taxon>
        <taxon>Lachnospiraceae</taxon>
        <taxon>Mediterraneibacter</taxon>
    </lineage>
</organism>
<dbReference type="InterPro" id="IPR001387">
    <property type="entry name" value="Cro/C1-type_HTH"/>
</dbReference>
<sequence length="194" mass="22397">MNKKKIGEIIKTEREKRDLTQCELGIELGQTEESAQTRISKIEKGLLTPNIDELIKLSLLFNVSTDYLLGISSRKNNSTQITVSDAFRNLFELEKLGLSIHIEARKEIEPHPYTGDPYTVNIEDVMITFNNKQIDDKLKEWKAVKETCEGESKGDVYKKLYKAWENDILKDDTLLWENTNQILDDIFGNEIPFN</sequence>
<dbReference type="InterPro" id="IPR010982">
    <property type="entry name" value="Lambda_DNA-bd_dom_sf"/>
</dbReference>
<dbReference type="EMBL" id="JAQMLA010000027">
    <property type="protein sequence ID" value="MDB8687078.1"/>
    <property type="molecule type" value="Genomic_DNA"/>
</dbReference>
<gene>
    <name evidence="3" type="ORF">PNW85_10370</name>
</gene>
<dbReference type="PANTHER" id="PTHR46558:SF11">
    <property type="entry name" value="HTH-TYPE TRANSCRIPTIONAL REGULATOR XRE"/>
    <property type="match status" value="1"/>
</dbReference>
<protein>
    <submittedName>
        <fullName evidence="3">Helix-turn-helix transcriptional regulator</fullName>
    </submittedName>
</protein>
<evidence type="ECO:0000259" key="2">
    <source>
        <dbReference type="PROSITE" id="PS50943"/>
    </source>
</evidence>
<dbReference type="Proteomes" id="UP001212160">
    <property type="component" value="Unassembled WGS sequence"/>
</dbReference>
<dbReference type="SMART" id="SM00530">
    <property type="entry name" value="HTH_XRE"/>
    <property type="match status" value="1"/>
</dbReference>
<dbReference type="Gene3D" id="1.10.260.40">
    <property type="entry name" value="lambda repressor-like DNA-binding domains"/>
    <property type="match status" value="1"/>
</dbReference>
<dbReference type="GO" id="GO:0003677">
    <property type="term" value="F:DNA binding"/>
    <property type="evidence" value="ECO:0007669"/>
    <property type="project" value="UniProtKB-KW"/>
</dbReference>
<evidence type="ECO:0000313" key="4">
    <source>
        <dbReference type="Proteomes" id="UP001212160"/>
    </source>
</evidence>
<dbReference type="Pfam" id="PF01381">
    <property type="entry name" value="HTH_3"/>
    <property type="match status" value="1"/>
</dbReference>
<dbReference type="PROSITE" id="PS50943">
    <property type="entry name" value="HTH_CROC1"/>
    <property type="match status" value="1"/>
</dbReference>